<dbReference type="Proteomes" id="UP001515480">
    <property type="component" value="Unassembled WGS sequence"/>
</dbReference>
<accession>A0AB34IT40</accession>
<sequence length="690" mass="73257">MSLLRAPSSFASAPHLSVCLLLNTHCSYFLAPAAEQCLIFYAWFLPLAGCRLLRITHVVVDDGEILLSDFLHTLPLLEIVNALALPFSLHQPLAFPRSPLLAANYPLFRARRGRARPPRLPMGCAASTQGLPSLRGSAGSIPAAAQAGGAPADDPIGNRCTLAVVPSSMGDTRPLSLNPSASAQHAAAATIQAAHRLHLTAPSRPERVRSELRLKSMRALSRTGLYDDEAAALVRVMSTQEMVHTLARVGSDRRGRTVTPTPAGLSAPEAEALAVALTDVELQRTITRAGLSIVGVEGDRAGLEWRASIALQHPGPAPRSASSSAAENDAQAELEARVAELIANEAMWEQEAKYFAEMTSAPSFLPIQTAAEGEVEDEEAYDVGGGTAERGGRGVEEKEMQGEAVEEAEAEAALAAAVNEYISRAEAAEEQWEEQLLLFFNGDRRSAGWPPLEPFAEGEEVRGGEEHAREEATEKARGETRGEASGEASGEAGGAAREEALGREAVGGEAEGRSGGEEPERGAHGAQLRKAPSAFGIWDEPSTNAMEAPPHLSVSAATAGSAMAGRASYEIFYTALPPQAQELLQDLYGLGILSPADEISRQARYVRALANSYCSSERVSARASSSSSSPLPSANRKSSKKLMKGTVTTASGRVITSERVVRPGAESMAQRADAQKARRMRLERKRNSLT</sequence>
<dbReference type="AlphaFoldDB" id="A0AB34IT40"/>
<feature type="compositionally biased region" description="Basic and acidic residues" evidence="1">
    <location>
        <begin position="459"/>
        <end position="484"/>
    </location>
</feature>
<keyword evidence="3" id="KW-1185">Reference proteome</keyword>
<gene>
    <name evidence="2" type="ORF">AB1Y20_008395</name>
</gene>
<protein>
    <submittedName>
        <fullName evidence="2">Uncharacterized protein</fullName>
    </submittedName>
</protein>
<dbReference type="EMBL" id="JBGBPQ010000019">
    <property type="protein sequence ID" value="KAL1504611.1"/>
    <property type="molecule type" value="Genomic_DNA"/>
</dbReference>
<name>A0AB34IT40_PRYPA</name>
<evidence type="ECO:0000313" key="3">
    <source>
        <dbReference type="Proteomes" id="UP001515480"/>
    </source>
</evidence>
<evidence type="ECO:0000313" key="2">
    <source>
        <dbReference type="EMBL" id="KAL1504611.1"/>
    </source>
</evidence>
<feature type="region of interest" description="Disordered" evidence="1">
    <location>
        <begin position="619"/>
        <end position="690"/>
    </location>
</feature>
<feature type="compositionally biased region" description="Low complexity" evidence="1">
    <location>
        <begin position="619"/>
        <end position="636"/>
    </location>
</feature>
<organism evidence="2 3">
    <name type="scientific">Prymnesium parvum</name>
    <name type="common">Toxic golden alga</name>
    <dbReference type="NCBI Taxonomy" id="97485"/>
    <lineage>
        <taxon>Eukaryota</taxon>
        <taxon>Haptista</taxon>
        <taxon>Haptophyta</taxon>
        <taxon>Prymnesiophyceae</taxon>
        <taxon>Prymnesiales</taxon>
        <taxon>Prymnesiaceae</taxon>
        <taxon>Prymnesium</taxon>
    </lineage>
</organism>
<comment type="caution">
    <text evidence="2">The sequence shown here is derived from an EMBL/GenBank/DDBJ whole genome shotgun (WGS) entry which is preliminary data.</text>
</comment>
<reference evidence="2 3" key="1">
    <citation type="journal article" date="2024" name="Science">
        <title>Giant polyketide synthase enzymes in the biosynthesis of giant marine polyether toxins.</title>
        <authorList>
            <person name="Fallon T.R."/>
            <person name="Shende V.V."/>
            <person name="Wierzbicki I.H."/>
            <person name="Pendleton A.L."/>
            <person name="Watervoot N.F."/>
            <person name="Auber R.P."/>
            <person name="Gonzalez D.J."/>
            <person name="Wisecaver J.H."/>
            <person name="Moore B.S."/>
        </authorList>
    </citation>
    <scope>NUCLEOTIDE SEQUENCE [LARGE SCALE GENOMIC DNA]</scope>
    <source>
        <strain evidence="2 3">12B1</strain>
    </source>
</reference>
<proteinExistence type="predicted"/>
<evidence type="ECO:0000256" key="1">
    <source>
        <dbReference type="SAM" id="MobiDB-lite"/>
    </source>
</evidence>
<feature type="region of interest" description="Disordered" evidence="1">
    <location>
        <begin position="447"/>
        <end position="529"/>
    </location>
</feature>
<feature type="compositionally biased region" description="Basic and acidic residues" evidence="1">
    <location>
        <begin position="510"/>
        <end position="523"/>
    </location>
</feature>